<evidence type="ECO:0000313" key="4">
    <source>
        <dbReference type="EMBL" id="ABR56990.1"/>
    </source>
</evidence>
<dbReference type="GO" id="GO:0005524">
    <property type="term" value="F:ATP binding"/>
    <property type="evidence" value="ECO:0007669"/>
    <property type="project" value="UniProtKB-KW"/>
</dbReference>
<evidence type="ECO:0000256" key="3">
    <source>
        <dbReference type="ARBA" id="ARBA00022840"/>
    </source>
</evidence>
<dbReference type="InterPro" id="IPR036565">
    <property type="entry name" value="Mur-like_cat_sf"/>
</dbReference>
<evidence type="ECO:0000256" key="1">
    <source>
        <dbReference type="ARBA" id="ARBA00022598"/>
    </source>
</evidence>
<keyword evidence="5" id="KW-1185">Reference proteome</keyword>
<accession>A6UWW8</accession>
<protein>
    <submittedName>
        <fullName evidence="4">Mur ligase middle domain protein</fullName>
    </submittedName>
</protein>
<dbReference type="InterPro" id="IPR051046">
    <property type="entry name" value="MurCDEF_CellWall_CoF430Synth"/>
</dbReference>
<keyword evidence="2" id="KW-0547">Nucleotide-binding</keyword>
<name>A6UWW8_META3</name>
<dbReference type="PANTHER" id="PTHR43024:SF1">
    <property type="entry name" value="UDP-N-ACETYLMURAMOYL-TRIPEPTIDE--D-ALANYL-D-ALANINE LIGASE"/>
    <property type="match status" value="1"/>
</dbReference>
<dbReference type="STRING" id="419665.Maeo_1414"/>
<keyword evidence="1 4" id="KW-0436">Ligase</keyword>
<dbReference type="KEGG" id="mae:Maeo_1414"/>
<dbReference type="HOGENOM" id="CLU_047362_0_0_2"/>
<dbReference type="SUPFAM" id="SSF53623">
    <property type="entry name" value="MurD-like peptide ligases, catalytic domain"/>
    <property type="match status" value="1"/>
</dbReference>
<organism evidence="4 5">
    <name type="scientific">Methanococcus aeolicus (strain ATCC BAA-1280 / DSM 17508 / OCM 812 / Nankai-3)</name>
    <dbReference type="NCBI Taxonomy" id="419665"/>
    <lineage>
        <taxon>Archaea</taxon>
        <taxon>Methanobacteriati</taxon>
        <taxon>Methanobacteriota</taxon>
        <taxon>Methanomada group</taxon>
        <taxon>Methanococci</taxon>
        <taxon>Methanococcales</taxon>
        <taxon>Methanococcaceae</taxon>
        <taxon>Methanococcus</taxon>
    </lineage>
</organism>
<dbReference type="Proteomes" id="UP000001106">
    <property type="component" value="Chromosome"/>
</dbReference>
<dbReference type="AlphaFoldDB" id="A6UWW8"/>
<dbReference type="PANTHER" id="PTHR43024">
    <property type="entry name" value="UDP-N-ACETYLMURAMOYL-TRIPEPTIDE--D-ALANYL-D-ALANINE LIGASE"/>
    <property type="match status" value="1"/>
</dbReference>
<gene>
    <name evidence="4" type="ordered locus">Maeo_1414</name>
</gene>
<dbReference type="Gene3D" id="3.40.1190.10">
    <property type="entry name" value="Mur-like, catalytic domain"/>
    <property type="match status" value="1"/>
</dbReference>
<dbReference type="eggNOG" id="arCOG02822">
    <property type="taxonomic scope" value="Archaea"/>
</dbReference>
<proteinExistence type="predicted"/>
<evidence type="ECO:0000256" key="2">
    <source>
        <dbReference type="ARBA" id="ARBA00022741"/>
    </source>
</evidence>
<sequence length="414" mass="47876">MSMLIIDVNHGAPELAKEYIELGYGVSIWDIYGKLDKEKNFLNNINFKEINKINILKSTEEPKFNNYDKIIAPIHCPIDVDFMSFHDATSEIIKEKYGSIHKKFIEITGVKGKTTTTELINHILREEYNTYLNNSNKGSIAPVSILNCINYLNEINKIDFYDIFIFEVSLGLTSCEYGAITNILENYPIAKGRKDAFMAKCSTLKNANKKFVNKNLLKSDIFENIDTVIDINKTELLSKYPLRYEYNNKIVEFNNNIFGSHFIENSLFGIEICKNFMDIDTIVDKIKSFKINGRMNVVKKENNCYLIENINPGLNVKSIDNTINDFINEFINDFDNKNGYILIGGDFGCTCEEINIEKLSKVIKKYLSNKNIKFILSGDLGKELKKYFDFEYIDNIDYDKYNGNLLKIYRKKIC</sequence>
<evidence type="ECO:0000313" key="5">
    <source>
        <dbReference type="Proteomes" id="UP000001106"/>
    </source>
</evidence>
<dbReference type="GO" id="GO:0016874">
    <property type="term" value="F:ligase activity"/>
    <property type="evidence" value="ECO:0007669"/>
    <property type="project" value="UniProtKB-KW"/>
</dbReference>
<dbReference type="EMBL" id="CP000743">
    <property type="protein sequence ID" value="ABR56990.1"/>
    <property type="molecule type" value="Genomic_DNA"/>
</dbReference>
<keyword evidence="3" id="KW-0067">ATP-binding</keyword>
<dbReference type="NCBIfam" id="NF033197">
    <property type="entry name" value="F430_CfbE"/>
    <property type="match status" value="1"/>
</dbReference>
<reference evidence="4" key="1">
    <citation type="submission" date="2007-06" db="EMBL/GenBank/DDBJ databases">
        <title>Complete sequence of Methanococcus aeolicus Nankai-3.</title>
        <authorList>
            <consortium name="US DOE Joint Genome Institute"/>
            <person name="Copeland A."/>
            <person name="Lucas S."/>
            <person name="Lapidus A."/>
            <person name="Barry K."/>
            <person name="Glavina del Rio T."/>
            <person name="Dalin E."/>
            <person name="Tice H."/>
            <person name="Pitluck S."/>
            <person name="Chain P."/>
            <person name="Malfatti S."/>
            <person name="Shin M."/>
            <person name="Vergez L."/>
            <person name="Schmutz J."/>
            <person name="Larimer F."/>
            <person name="Land M."/>
            <person name="Hauser L."/>
            <person name="Kyrpides N."/>
            <person name="Lykidis A."/>
            <person name="Sieprawska-Lupa M."/>
            <person name="Whitman W.B."/>
            <person name="Richardson P."/>
        </authorList>
    </citation>
    <scope>NUCLEOTIDE SEQUENCE [LARGE SCALE GENOMIC DNA]</scope>
    <source>
        <strain evidence="4">Nankai-3</strain>
    </source>
</reference>